<dbReference type="RefSeq" id="XP_007707461.1">
    <property type="nucleotide sequence ID" value="XM_007709271.1"/>
</dbReference>
<dbReference type="GeneID" id="19145172"/>
<dbReference type="KEGG" id="bze:COCCADRAFT_22324"/>
<dbReference type="Proteomes" id="UP000053841">
    <property type="component" value="Unassembled WGS sequence"/>
</dbReference>
<dbReference type="HOGENOM" id="CLU_1524888_0_0_1"/>
<evidence type="ECO:0000256" key="1">
    <source>
        <dbReference type="SAM" id="MobiDB-lite"/>
    </source>
</evidence>
<dbReference type="AlphaFoldDB" id="W6YFF5"/>
<organism evidence="2 3">
    <name type="scientific">Cochliobolus carbonum (strain 26-R-13)</name>
    <name type="common">Maize leaf spot fungus</name>
    <name type="synonym">Bipolaris zeicola</name>
    <dbReference type="NCBI Taxonomy" id="930089"/>
    <lineage>
        <taxon>Eukaryota</taxon>
        <taxon>Fungi</taxon>
        <taxon>Dikarya</taxon>
        <taxon>Ascomycota</taxon>
        <taxon>Pezizomycotina</taxon>
        <taxon>Dothideomycetes</taxon>
        <taxon>Pleosporomycetidae</taxon>
        <taxon>Pleosporales</taxon>
        <taxon>Pleosporineae</taxon>
        <taxon>Pleosporaceae</taxon>
        <taxon>Bipolaris</taxon>
    </lineage>
</organism>
<evidence type="ECO:0000313" key="3">
    <source>
        <dbReference type="Proteomes" id="UP000053841"/>
    </source>
</evidence>
<proteinExistence type="predicted"/>
<gene>
    <name evidence="2" type="ORF">COCCADRAFT_22324</name>
</gene>
<feature type="compositionally biased region" description="Basic and acidic residues" evidence="1">
    <location>
        <begin position="1"/>
        <end position="25"/>
    </location>
</feature>
<keyword evidence="3" id="KW-1185">Reference proteome</keyword>
<sequence length="176" mass="19534">MAEKQTGKQRTMRHDDKRVDTDPSGRMRTTCARRRSSAQAMSVILYANGMGSSPQAASIRGALSVAHDCSCPRRQFDIVAEISRTFTRPAHLRRRQASQSPLFHKREEWKAKESRPGPATVTALSLKRVAQQRKGPYENWPFLGSAAGLYSHNIWPDSNHAAGSSASLARTFAARI</sequence>
<name>W6YFF5_COCC2</name>
<reference evidence="2 3" key="1">
    <citation type="journal article" date="2013" name="PLoS Genet.">
        <title>Comparative genome structure, secondary metabolite, and effector coding capacity across Cochliobolus pathogens.</title>
        <authorList>
            <person name="Condon B.J."/>
            <person name="Leng Y."/>
            <person name="Wu D."/>
            <person name="Bushley K.E."/>
            <person name="Ohm R.A."/>
            <person name="Otillar R."/>
            <person name="Martin J."/>
            <person name="Schackwitz W."/>
            <person name="Grimwood J."/>
            <person name="MohdZainudin N."/>
            <person name="Xue C."/>
            <person name="Wang R."/>
            <person name="Manning V.A."/>
            <person name="Dhillon B."/>
            <person name="Tu Z.J."/>
            <person name="Steffenson B.J."/>
            <person name="Salamov A."/>
            <person name="Sun H."/>
            <person name="Lowry S."/>
            <person name="LaButti K."/>
            <person name="Han J."/>
            <person name="Copeland A."/>
            <person name="Lindquist E."/>
            <person name="Barry K."/>
            <person name="Schmutz J."/>
            <person name="Baker S.E."/>
            <person name="Ciuffetti L.M."/>
            <person name="Grigoriev I.V."/>
            <person name="Zhong S."/>
            <person name="Turgeon B.G."/>
        </authorList>
    </citation>
    <scope>NUCLEOTIDE SEQUENCE [LARGE SCALE GENOMIC DNA]</scope>
    <source>
        <strain evidence="2 3">26-R-13</strain>
    </source>
</reference>
<accession>W6YFF5</accession>
<feature type="region of interest" description="Disordered" evidence="1">
    <location>
        <begin position="1"/>
        <end position="28"/>
    </location>
</feature>
<dbReference type="EMBL" id="KI964544">
    <property type="protein sequence ID" value="EUC38202.1"/>
    <property type="molecule type" value="Genomic_DNA"/>
</dbReference>
<evidence type="ECO:0000313" key="2">
    <source>
        <dbReference type="EMBL" id="EUC38202.1"/>
    </source>
</evidence>
<protein>
    <submittedName>
        <fullName evidence="2">Uncharacterized protein</fullName>
    </submittedName>
</protein>